<protein>
    <submittedName>
        <fullName evidence="4">BPTI/Kunitz inhibitor domain-containing protein</fullName>
    </submittedName>
</protein>
<accession>A0A915J9W1</accession>
<dbReference type="AlphaFoldDB" id="A0A915J9W1"/>
<feature type="compositionally biased region" description="Polar residues" evidence="2">
    <location>
        <begin position="208"/>
        <end position="228"/>
    </location>
</feature>
<sequence length="565" mass="63612">MCIEIFYKKNNMPRVETKGALHQQTLPKKPTLKVQQCFLDFCQQLVSVGSGQIPAVESEVTESSVKISSPTFSSIIADTISVGKISGMQGDSWKAKIRRTGSASRKTETSKEEPVLFSTEFPFVDLEPEISSIGSSENSKAVDFNVKSQILPKKFSSESSSFSIDDPSSRTIDSKRSDQSTQSKLIHANTISQEELFNVTQSFFNRLPSQENITPHPSIHTSLPTTETDPPKLDINDFLKKSKFPVPDDFRVLLAKMALISMPIVSESKKSKNDSTRSAVISIDDSLDDYSTAIVNNDFFDTKINETIIASTESTSKNFSTDGEQDKNSPIISIENQNQKHLIEQLAELENERKILRKNITKNERNSDAGHGPKNFIEKMFDERKKQLESQMEEIEKQKIELLDQLASIRKENCNKTVDTVDEEPMFLSNNDATVDIFSNQTEAETTGPPIVATTDSVGLECKAATVTVDDAANNLIEWYARVESQYKWSQGGLEWYEENQTECGSYSYAYCGADLELKENPIKFPEECYELCYSQSERQRLNLKLLKYTKLEKGLRSTLEDQSH</sequence>
<dbReference type="Proteomes" id="UP000887565">
    <property type="component" value="Unplaced"/>
</dbReference>
<evidence type="ECO:0000313" key="4">
    <source>
        <dbReference type="WBParaSite" id="nRc.2.0.1.t22476-RA"/>
    </source>
</evidence>
<evidence type="ECO:0000256" key="1">
    <source>
        <dbReference type="SAM" id="Coils"/>
    </source>
</evidence>
<feature type="region of interest" description="Disordered" evidence="2">
    <location>
        <begin position="158"/>
        <end position="183"/>
    </location>
</feature>
<evidence type="ECO:0000313" key="3">
    <source>
        <dbReference type="Proteomes" id="UP000887565"/>
    </source>
</evidence>
<keyword evidence="1" id="KW-0175">Coiled coil</keyword>
<proteinExistence type="predicted"/>
<reference evidence="4" key="1">
    <citation type="submission" date="2022-11" db="UniProtKB">
        <authorList>
            <consortium name="WormBaseParasite"/>
        </authorList>
    </citation>
    <scope>IDENTIFICATION</scope>
</reference>
<organism evidence="3 4">
    <name type="scientific">Romanomermis culicivorax</name>
    <name type="common">Nematode worm</name>
    <dbReference type="NCBI Taxonomy" id="13658"/>
    <lineage>
        <taxon>Eukaryota</taxon>
        <taxon>Metazoa</taxon>
        <taxon>Ecdysozoa</taxon>
        <taxon>Nematoda</taxon>
        <taxon>Enoplea</taxon>
        <taxon>Dorylaimia</taxon>
        <taxon>Mermithida</taxon>
        <taxon>Mermithoidea</taxon>
        <taxon>Mermithidae</taxon>
        <taxon>Romanomermis</taxon>
    </lineage>
</organism>
<feature type="coiled-coil region" evidence="1">
    <location>
        <begin position="332"/>
        <end position="412"/>
    </location>
</feature>
<evidence type="ECO:0000256" key="2">
    <source>
        <dbReference type="SAM" id="MobiDB-lite"/>
    </source>
</evidence>
<keyword evidence="3" id="KW-1185">Reference proteome</keyword>
<dbReference type="WBParaSite" id="nRc.2.0.1.t22476-RA">
    <property type="protein sequence ID" value="nRc.2.0.1.t22476-RA"/>
    <property type="gene ID" value="nRc.2.0.1.g22476"/>
</dbReference>
<feature type="region of interest" description="Disordered" evidence="2">
    <location>
        <begin position="208"/>
        <end position="231"/>
    </location>
</feature>
<name>A0A915J9W1_ROMCU</name>